<dbReference type="PROSITE" id="PS51106">
    <property type="entry name" value="PTS_EIIC_TYPE_4"/>
    <property type="match status" value="1"/>
</dbReference>
<evidence type="ECO:0000313" key="10">
    <source>
        <dbReference type="EMBL" id="SBW09329.1"/>
    </source>
</evidence>
<keyword evidence="7 9" id="KW-1133">Transmembrane helix</keyword>
<proteinExistence type="predicted"/>
<keyword evidence="3" id="KW-1003">Cell membrane</keyword>
<evidence type="ECO:0000256" key="4">
    <source>
        <dbReference type="ARBA" id="ARBA00022597"/>
    </source>
</evidence>
<dbReference type="Pfam" id="PF03609">
    <property type="entry name" value="EII-Sor"/>
    <property type="match status" value="1"/>
</dbReference>
<feature type="transmembrane region" description="Helical" evidence="9">
    <location>
        <begin position="95"/>
        <end position="117"/>
    </location>
</feature>
<name>A0A212KC83_9FIRM</name>
<gene>
    <name evidence="10" type="ORF">KL86CLO1_12631</name>
</gene>
<comment type="subcellular location">
    <subcellularLocation>
        <location evidence="1">Cell membrane</location>
        <topology evidence="1">Multi-pass membrane protein</topology>
    </subcellularLocation>
</comment>
<dbReference type="GO" id="GO:0009401">
    <property type="term" value="P:phosphoenolpyruvate-dependent sugar phosphotransferase system"/>
    <property type="evidence" value="ECO:0007669"/>
    <property type="project" value="UniProtKB-KW"/>
</dbReference>
<keyword evidence="8 9" id="KW-0472">Membrane</keyword>
<organism evidence="10">
    <name type="scientific">uncultured Eubacteriales bacterium</name>
    <dbReference type="NCBI Taxonomy" id="172733"/>
    <lineage>
        <taxon>Bacteria</taxon>
        <taxon>Bacillati</taxon>
        <taxon>Bacillota</taxon>
        <taxon>Clostridia</taxon>
        <taxon>Eubacteriales</taxon>
        <taxon>environmental samples</taxon>
    </lineage>
</organism>
<sequence>MQFIHALIIALLTWLIATAAPMWLRWSMYFGAPLVAGLINGLLLGDLAYGLQCGGTIMMAYIGIVAIGGSLPSDLSLAGYLGVYMTMISGADPSVGLPIAVSLGFLGILCSNAKMALNPIWVHRADKYAAEGNTRGVITMNLLASQIVPFITYFIPAFLCVMLGGPFMEQMLNVVPPVIISILKLIGAMIPALGLAMLMNMMNKRSTIPFFLIGFVLAAYLKLDIIALAILGVAFGLMHLLYTSYGKRGEENV</sequence>
<dbReference type="InterPro" id="IPR004700">
    <property type="entry name" value="PTS_IIC_man"/>
</dbReference>
<accession>A0A212KC83</accession>
<dbReference type="GO" id="GO:0005886">
    <property type="term" value="C:plasma membrane"/>
    <property type="evidence" value="ECO:0007669"/>
    <property type="project" value="UniProtKB-SubCell"/>
</dbReference>
<dbReference type="PANTHER" id="PTHR32502">
    <property type="entry name" value="N-ACETYLGALACTOSAMINE PERMEASE II COMPONENT-RELATED"/>
    <property type="match status" value="1"/>
</dbReference>
<evidence type="ECO:0000256" key="6">
    <source>
        <dbReference type="ARBA" id="ARBA00022692"/>
    </source>
</evidence>
<evidence type="ECO:0000256" key="2">
    <source>
        <dbReference type="ARBA" id="ARBA00022448"/>
    </source>
</evidence>
<evidence type="ECO:0000256" key="3">
    <source>
        <dbReference type="ARBA" id="ARBA00022475"/>
    </source>
</evidence>
<feature type="transmembrane region" description="Helical" evidence="9">
    <location>
        <begin position="210"/>
        <end position="242"/>
    </location>
</feature>
<keyword evidence="6 9" id="KW-0812">Transmembrane</keyword>
<evidence type="ECO:0000256" key="8">
    <source>
        <dbReference type="ARBA" id="ARBA00023136"/>
    </source>
</evidence>
<dbReference type="AlphaFoldDB" id="A0A212KC83"/>
<dbReference type="EMBL" id="FLUN01000001">
    <property type="protein sequence ID" value="SBW09329.1"/>
    <property type="molecule type" value="Genomic_DNA"/>
</dbReference>
<feature type="transmembrane region" description="Helical" evidence="9">
    <location>
        <begin position="174"/>
        <end position="198"/>
    </location>
</feature>
<keyword evidence="2" id="KW-0813">Transport</keyword>
<evidence type="ECO:0000256" key="9">
    <source>
        <dbReference type="SAM" id="Phobius"/>
    </source>
</evidence>
<evidence type="ECO:0000256" key="5">
    <source>
        <dbReference type="ARBA" id="ARBA00022683"/>
    </source>
</evidence>
<protein>
    <submittedName>
        <fullName evidence="10">Mannose-specific pts system component iicd</fullName>
    </submittedName>
</protein>
<feature type="transmembrane region" description="Helical" evidence="9">
    <location>
        <begin position="29"/>
        <end position="49"/>
    </location>
</feature>
<evidence type="ECO:0000256" key="7">
    <source>
        <dbReference type="ARBA" id="ARBA00022989"/>
    </source>
</evidence>
<keyword evidence="5" id="KW-0598">Phosphotransferase system</keyword>
<dbReference type="PANTHER" id="PTHR32502:SF8">
    <property type="entry name" value="N-ACETYLGALACTOSAMINE PERMEASE IIC COMPONENT 1"/>
    <property type="match status" value="1"/>
</dbReference>
<dbReference type="InterPro" id="IPR050303">
    <property type="entry name" value="GatZ_KbaZ_carbometab"/>
</dbReference>
<keyword evidence="4" id="KW-0762">Sugar transport</keyword>
<reference evidence="10" key="1">
    <citation type="submission" date="2016-04" db="EMBL/GenBank/DDBJ databases">
        <authorList>
            <person name="Evans L.H."/>
            <person name="Alamgir A."/>
            <person name="Owens N."/>
            <person name="Weber N.D."/>
            <person name="Virtaneva K."/>
            <person name="Barbian K."/>
            <person name="Babar A."/>
            <person name="Rosenke K."/>
        </authorList>
    </citation>
    <scope>NUCLEOTIDE SEQUENCE</scope>
    <source>
        <strain evidence="10">86</strain>
    </source>
</reference>
<feature type="transmembrane region" description="Helical" evidence="9">
    <location>
        <begin position="150"/>
        <end position="168"/>
    </location>
</feature>
<evidence type="ECO:0000256" key="1">
    <source>
        <dbReference type="ARBA" id="ARBA00004651"/>
    </source>
</evidence>
<feature type="transmembrane region" description="Helical" evidence="9">
    <location>
        <begin position="61"/>
        <end position="83"/>
    </location>
</feature>